<accession>A0ACC6N879</accession>
<comment type="caution">
    <text evidence="1">The sequence shown here is derived from an EMBL/GenBank/DDBJ whole genome shotgun (WGS) entry which is preliminary data.</text>
</comment>
<gene>
    <name evidence="1" type="ORF">U8465_30195</name>
</gene>
<dbReference type="Proteomes" id="UP001304050">
    <property type="component" value="Unassembled WGS sequence"/>
</dbReference>
<proteinExistence type="predicted"/>
<evidence type="ECO:0000313" key="1">
    <source>
        <dbReference type="EMBL" id="MEA3521251.1"/>
    </source>
</evidence>
<reference evidence="1" key="1">
    <citation type="submission" date="2023-12" db="EMBL/GenBank/DDBJ databases">
        <title>Diversity of Rhizobium in root nodule of phaseolus vulgaris.</title>
        <authorList>
            <person name="Wang H."/>
        </authorList>
    </citation>
    <scope>NUCLEOTIDE SEQUENCE</scope>
    <source>
        <strain evidence="1">MJ31</strain>
    </source>
</reference>
<protein>
    <submittedName>
        <fullName evidence="1">Uncharacterized protein</fullName>
    </submittedName>
</protein>
<organism evidence="1 2">
    <name type="scientific">Rhizobium mulingense</name>
    <dbReference type="NCBI Taxonomy" id="3031128"/>
    <lineage>
        <taxon>Bacteria</taxon>
        <taxon>Pseudomonadati</taxon>
        <taxon>Pseudomonadota</taxon>
        <taxon>Alphaproteobacteria</taxon>
        <taxon>Hyphomicrobiales</taxon>
        <taxon>Rhizobiaceae</taxon>
        <taxon>Rhizobium/Agrobacterium group</taxon>
        <taxon>Rhizobium</taxon>
    </lineage>
</organism>
<name>A0ACC6N879_9HYPH</name>
<dbReference type="EMBL" id="JAYESG010000032">
    <property type="protein sequence ID" value="MEA3521251.1"/>
    <property type="molecule type" value="Genomic_DNA"/>
</dbReference>
<keyword evidence="2" id="KW-1185">Reference proteome</keyword>
<evidence type="ECO:0000313" key="2">
    <source>
        <dbReference type="Proteomes" id="UP001304050"/>
    </source>
</evidence>
<sequence length="198" mass="21766">MNRTELAQDHLHSTLKSAYCRALSLSQVDARVAFAPVKSSWARALFKNLEGKDMENFVYLLEPESAIFRAAELPDRNSIASIAGLIGSDLIQMIRFDDMHSLFVGEEALRVGLTAFTIFDGYPIPLAGQIALLGGDGSKPYRSPSITMTEAARRFECCRPVLDPVFVPMDRVANKGLIVAGALEGLQVRIDRRSPVLL</sequence>